<sequence>MSNRHVIIVDPYSSGVLYAPAVRRAGFSPVAVRSTPFPAAQFTNAFRPGDFDHDLIQGDALTDQLAALNVAAVIPGSESGVSLADRLAAALTPQAANVPALANCRRHKGHMINAVAAAGLPVAPTIFVRDAKEAADFVTRPDVAGHDLVIKPATSVSTDGVTLAPGGRDWRSIVNNLLGRTNATGVRADEIVIQRRLRGTEFVVNTFTANGRHAVTDVCRYTKVSNGDSFAVYQDVEFLGMDEPDVPELVSYVRRALDAIGFRFGAAHTEVMLTPDGPRLIEVNSRIAGSGMAAAAELATGDNAVRRLVRHLRGEPDEAEGFSLRRSVKVAMFMTAESGVVLNAEVFEPIRTLPTCRGLTLNVRNGDRIEATTDLLSSLRLGWALLAHQDPDLVARDHIKLRECAAHLRIGNTVKLHS</sequence>
<dbReference type="RefSeq" id="WP_344162509.1">
    <property type="nucleotide sequence ID" value="NZ_BAAANF010000023.1"/>
</dbReference>
<proteinExistence type="predicted"/>
<evidence type="ECO:0000256" key="4">
    <source>
        <dbReference type="PROSITE-ProRule" id="PRU00409"/>
    </source>
</evidence>
<name>A0ABP4V0N0_9ACTN</name>
<keyword evidence="3 4" id="KW-0067">ATP-binding</keyword>
<dbReference type="InterPro" id="IPR052032">
    <property type="entry name" value="ATP-dep_AA_Ligase"/>
</dbReference>
<dbReference type="Gene3D" id="3.30.470.20">
    <property type="entry name" value="ATP-grasp fold, B domain"/>
    <property type="match status" value="1"/>
</dbReference>
<gene>
    <name evidence="6" type="ORF">GCM10009745_71820</name>
</gene>
<evidence type="ECO:0000256" key="1">
    <source>
        <dbReference type="ARBA" id="ARBA00022598"/>
    </source>
</evidence>
<dbReference type="InterPro" id="IPR011761">
    <property type="entry name" value="ATP-grasp"/>
</dbReference>
<reference evidence="7" key="1">
    <citation type="journal article" date="2019" name="Int. J. Syst. Evol. Microbiol.">
        <title>The Global Catalogue of Microorganisms (GCM) 10K type strain sequencing project: providing services to taxonomists for standard genome sequencing and annotation.</title>
        <authorList>
            <consortium name="The Broad Institute Genomics Platform"/>
            <consortium name="The Broad Institute Genome Sequencing Center for Infectious Disease"/>
            <person name="Wu L."/>
            <person name="Ma J."/>
        </authorList>
    </citation>
    <scope>NUCLEOTIDE SEQUENCE [LARGE SCALE GENOMIC DNA]</scope>
    <source>
        <strain evidence="7">JCM 14307</strain>
    </source>
</reference>
<dbReference type="Pfam" id="PF13535">
    <property type="entry name" value="ATP-grasp_4"/>
    <property type="match status" value="1"/>
</dbReference>
<evidence type="ECO:0000313" key="6">
    <source>
        <dbReference type="EMBL" id="GAA1713194.1"/>
    </source>
</evidence>
<evidence type="ECO:0000256" key="3">
    <source>
        <dbReference type="ARBA" id="ARBA00022840"/>
    </source>
</evidence>
<dbReference type="Proteomes" id="UP001500280">
    <property type="component" value="Unassembled WGS sequence"/>
</dbReference>
<evidence type="ECO:0000259" key="5">
    <source>
        <dbReference type="PROSITE" id="PS50975"/>
    </source>
</evidence>
<evidence type="ECO:0000256" key="2">
    <source>
        <dbReference type="ARBA" id="ARBA00022741"/>
    </source>
</evidence>
<dbReference type="PANTHER" id="PTHR43585">
    <property type="entry name" value="FUMIPYRROLE BIOSYNTHESIS PROTEIN C"/>
    <property type="match status" value="1"/>
</dbReference>
<dbReference type="EMBL" id="BAAANF010000023">
    <property type="protein sequence ID" value="GAA1713194.1"/>
    <property type="molecule type" value="Genomic_DNA"/>
</dbReference>
<keyword evidence="7" id="KW-1185">Reference proteome</keyword>
<dbReference type="NCBIfam" id="NF005543">
    <property type="entry name" value="PRK07206.1"/>
    <property type="match status" value="1"/>
</dbReference>
<keyword evidence="2 4" id="KW-0547">Nucleotide-binding</keyword>
<evidence type="ECO:0000313" key="7">
    <source>
        <dbReference type="Proteomes" id="UP001500280"/>
    </source>
</evidence>
<accession>A0ABP4V0N0</accession>
<organism evidence="6 7">
    <name type="scientific">Kribbella yunnanensis</name>
    <dbReference type="NCBI Taxonomy" id="190194"/>
    <lineage>
        <taxon>Bacteria</taxon>
        <taxon>Bacillati</taxon>
        <taxon>Actinomycetota</taxon>
        <taxon>Actinomycetes</taxon>
        <taxon>Propionibacteriales</taxon>
        <taxon>Kribbellaceae</taxon>
        <taxon>Kribbella</taxon>
    </lineage>
</organism>
<keyword evidence="1" id="KW-0436">Ligase</keyword>
<dbReference type="PROSITE" id="PS50975">
    <property type="entry name" value="ATP_GRASP"/>
    <property type="match status" value="1"/>
</dbReference>
<dbReference type="PANTHER" id="PTHR43585:SF2">
    <property type="entry name" value="ATP-GRASP ENZYME FSQD"/>
    <property type="match status" value="1"/>
</dbReference>
<comment type="caution">
    <text evidence="6">The sequence shown here is derived from an EMBL/GenBank/DDBJ whole genome shotgun (WGS) entry which is preliminary data.</text>
</comment>
<protein>
    <submittedName>
        <fullName evidence="6">ATP-grasp domain-containing protein</fullName>
    </submittedName>
</protein>
<dbReference type="SUPFAM" id="SSF56059">
    <property type="entry name" value="Glutathione synthetase ATP-binding domain-like"/>
    <property type="match status" value="1"/>
</dbReference>
<feature type="domain" description="ATP-grasp" evidence="5">
    <location>
        <begin position="112"/>
        <end position="313"/>
    </location>
</feature>